<comment type="caution">
    <text evidence="16">The sequence shown here is derived from an EMBL/GenBank/DDBJ whole genome shotgun (WGS) entry which is preliminary data.</text>
</comment>
<dbReference type="EC" id="5.4.2.12" evidence="9 10"/>
<dbReference type="CDD" id="cd16010">
    <property type="entry name" value="iPGM"/>
    <property type="match status" value="1"/>
</dbReference>
<comment type="pathway">
    <text evidence="3 9">Carbohydrate degradation; glycolysis; pyruvate from D-glyceraldehyde 3-phosphate: step 3/5.</text>
</comment>
<evidence type="ECO:0000256" key="6">
    <source>
        <dbReference type="ARBA" id="ARBA00023152"/>
    </source>
</evidence>
<dbReference type="Gene3D" id="3.40.720.10">
    <property type="entry name" value="Alkaline Phosphatase, subunit A"/>
    <property type="match status" value="1"/>
</dbReference>
<protein>
    <recommendedName>
        <fullName evidence="9 10">2,3-bisphosphoglycerate-independent phosphoglycerate mutase</fullName>
        <shortName evidence="9">BPG-independent PGAM</shortName>
        <shortName evidence="9">Phosphoglyceromutase</shortName>
        <shortName evidence="9">iPGM</shortName>
        <ecNumber evidence="9 10">5.4.2.12</ecNumber>
    </recommendedName>
</protein>
<dbReference type="EMBL" id="JAAGNX010000001">
    <property type="protein sequence ID" value="NDV61765.1"/>
    <property type="molecule type" value="Genomic_DNA"/>
</dbReference>
<evidence type="ECO:0000256" key="3">
    <source>
        <dbReference type="ARBA" id="ARBA00004798"/>
    </source>
</evidence>
<dbReference type="NCBIfam" id="TIGR01307">
    <property type="entry name" value="pgm_bpd_ind"/>
    <property type="match status" value="1"/>
</dbReference>
<dbReference type="InterPro" id="IPR005995">
    <property type="entry name" value="Pgm_bpd_ind"/>
</dbReference>
<dbReference type="FunFam" id="3.40.1450.10:FF:000002">
    <property type="entry name" value="2,3-bisphosphoglycerate-independent phosphoglycerate mutase"/>
    <property type="match status" value="1"/>
</dbReference>
<dbReference type="RefSeq" id="WP_163962984.1">
    <property type="nucleotide sequence ID" value="NZ_JAAGNX010000001.1"/>
</dbReference>
<dbReference type="SUPFAM" id="SSF64158">
    <property type="entry name" value="2,3-Bisphosphoglycerate-independent phosphoglycerate mutase, substrate-binding domain"/>
    <property type="match status" value="1"/>
</dbReference>
<dbReference type="SUPFAM" id="SSF53649">
    <property type="entry name" value="Alkaline phosphatase-like"/>
    <property type="match status" value="1"/>
</dbReference>
<evidence type="ECO:0000256" key="13">
    <source>
        <dbReference type="PIRSR" id="PIRSR001492-3"/>
    </source>
</evidence>
<evidence type="ECO:0000259" key="15">
    <source>
        <dbReference type="Pfam" id="PF06415"/>
    </source>
</evidence>
<feature type="binding site" evidence="9 13">
    <location>
        <position position="65"/>
    </location>
    <ligand>
        <name>Mn(2+)</name>
        <dbReference type="ChEBI" id="CHEBI:29035"/>
        <label>2</label>
    </ligand>
</feature>
<dbReference type="PIRSF" id="PIRSF001492">
    <property type="entry name" value="IPGAM"/>
    <property type="match status" value="1"/>
</dbReference>
<dbReference type="GO" id="GO:0006007">
    <property type="term" value="P:glucose catabolic process"/>
    <property type="evidence" value="ECO:0007669"/>
    <property type="project" value="InterPro"/>
</dbReference>
<comment type="subunit">
    <text evidence="9">Monomer.</text>
</comment>
<feature type="active site" description="Phosphoserine intermediate" evidence="9 11">
    <location>
        <position position="65"/>
    </location>
</feature>
<comment type="similarity">
    <text evidence="4 9">Belongs to the BPG-independent phosphoglycerate mutase family.</text>
</comment>
<proteinExistence type="inferred from homology"/>
<evidence type="ECO:0000256" key="8">
    <source>
        <dbReference type="ARBA" id="ARBA00023235"/>
    </source>
</evidence>
<dbReference type="AlphaFoldDB" id="A0A6B2M1V1"/>
<evidence type="ECO:0000313" key="17">
    <source>
        <dbReference type="Proteomes" id="UP000478417"/>
    </source>
</evidence>
<dbReference type="InterPro" id="IPR006124">
    <property type="entry name" value="Metalloenzyme"/>
</dbReference>
<feature type="binding site" evidence="9 13">
    <location>
        <position position="470"/>
    </location>
    <ligand>
        <name>Mn(2+)</name>
        <dbReference type="ChEBI" id="CHEBI:29035"/>
        <label>1</label>
    </ligand>
</feature>
<evidence type="ECO:0000256" key="9">
    <source>
        <dbReference type="HAMAP-Rule" id="MF_01038"/>
    </source>
</evidence>
<keyword evidence="5 9" id="KW-0479">Metal-binding</keyword>
<evidence type="ECO:0000256" key="2">
    <source>
        <dbReference type="ARBA" id="ARBA00002315"/>
    </source>
</evidence>
<feature type="binding site" evidence="9 13">
    <location>
        <position position="12"/>
    </location>
    <ligand>
        <name>Mn(2+)</name>
        <dbReference type="ChEBI" id="CHEBI:29035"/>
        <label>2</label>
    </ligand>
</feature>
<dbReference type="PANTHER" id="PTHR31637:SF0">
    <property type="entry name" value="2,3-BISPHOSPHOGLYCERATE-INDEPENDENT PHOSPHOGLYCERATE MUTASE"/>
    <property type="match status" value="1"/>
</dbReference>
<feature type="domain" description="Metalloenzyme" evidence="14">
    <location>
        <begin position="5"/>
        <end position="509"/>
    </location>
</feature>
<keyword evidence="6 9" id="KW-0324">Glycolysis</keyword>
<dbReference type="Proteomes" id="UP000478417">
    <property type="component" value="Unassembled WGS sequence"/>
</dbReference>
<evidence type="ECO:0000256" key="10">
    <source>
        <dbReference type="NCBIfam" id="TIGR01307"/>
    </source>
</evidence>
<feature type="binding site" evidence="9 13">
    <location>
        <position position="451"/>
    </location>
    <ligand>
        <name>Mn(2+)</name>
        <dbReference type="ChEBI" id="CHEBI:29035"/>
        <label>2</label>
    </ligand>
</feature>
<feature type="domain" description="BPG-independent PGAM N-terminal" evidence="15">
    <location>
        <begin position="85"/>
        <end position="305"/>
    </location>
</feature>
<comment type="cofactor">
    <cofactor evidence="9">
        <name>Mn(2+)</name>
        <dbReference type="ChEBI" id="CHEBI:29035"/>
    </cofactor>
    <text evidence="9">Binds 2 manganese ions per subunit.</text>
</comment>
<accession>A0A6B2M1V1</accession>
<feature type="binding site" evidence="9 13">
    <location>
        <position position="452"/>
    </location>
    <ligand>
        <name>Mn(2+)</name>
        <dbReference type="ChEBI" id="CHEBI:29035"/>
        <label>2</label>
    </ligand>
</feature>
<evidence type="ECO:0000259" key="14">
    <source>
        <dbReference type="Pfam" id="PF01676"/>
    </source>
</evidence>
<dbReference type="GO" id="GO:0006096">
    <property type="term" value="P:glycolytic process"/>
    <property type="evidence" value="ECO:0007669"/>
    <property type="project" value="UniProtKB-UniRule"/>
</dbReference>
<keyword evidence="7 9" id="KW-0464">Manganese</keyword>
<dbReference type="InterPro" id="IPR017850">
    <property type="entry name" value="Alkaline_phosphatase_core_sf"/>
</dbReference>
<feature type="binding site" evidence="9 12">
    <location>
        <position position="342"/>
    </location>
    <ligand>
        <name>substrate</name>
    </ligand>
</feature>
<evidence type="ECO:0000256" key="12">
    <source>
        <dbReference type="PIRSR" id="PIRSR001492-2"/>
    </source>
</evidence>
<keyword evidence="8 9" id="KW-0413">Isomerase</keyword>
<dbReference type="HAMAP" id="MF_01038">
    <property type="entry name" value="GpmI"/>
    <property type="match status" value="1"/>
</dbReference>
<feature type="binding site" evidence="9 12">
    <location>
        <position position="192"/>
    </location>
    <ligand>
        <name>substrate</name>
    </ligand>
</feature>
<name>A0A6B2M1V1_9BACT</name>
<dbReference type="InterPro" id="IPR036646">
    <property type="entry name" value="PGAM_B_sf"/>
</dbReference>
<dbReference type="InterPro" id="IPR011258">
    <property type="entry name" value="BPG-indep_PGM_N"/>
</dbReference>
<comment type="function">
    <text evidence="2 9">Catalyzes the interconversion of 2-phosphoglycerate and 3-phosphoglycerate.</text>
</comment>
<evidence type="ECO:0000256" key="1">
    <source>
        <dbReference type="ARBA" id="ARBA00000370"/>
    </source>
</evidence>
<sequence>METRPVVLIIRDGWGENHNPAHDAFNAVKLAETPVADKLTAEWPRTELMACGLDVGLPEGVMGNSEVGHQNIGAGRIVDQEIVRIDKGFEMGTVKDNAILQGAFTGQSPVTLHLMGLVSDAGVHAMLEHLYGLLRLAKEAGLEKVFIHCFTDGRDTPPKSGMGYIKQIEEKCAEIGIGQIASVSGRFWAMDRDLRWDRVQKAYDCLTGRNVERTAPDASAAIQLYYDNPLDSSRNGDEFIVPTAIVGEDGKPVGTIKDGDSVIFFNFRGDRPRELTRAFINDEFDGFDRGDKLDLYYATMTDYQKGLCDKVIFNKPAKMPDILGTYVADKGIPQFRCAETEKFPHVTFFFNDYREEPLEGEDREMIPSPKEVATYDLKPEMSAYGIRDAADKAIRSGKYGLVVINFANADMVGHTGSKEAAIKACEVVDNCVGTLLEAVDAIGAAALITADHGNSDQMYVPETGSAHTAHTLNPVELVVYGKELKSLSLAQSGRLADIAPTILKLMGLEQPAAMTGANLLNS</sequence>
<keyword evidence="17" id="KW-1185">Reference proteome</keyword>
<dbReference type="UniPathway" id="UPA00109">
    <property type="reaction ID" value="UER00186"/>
</dbReference>
<dbReference type="Pfam" id="PF06415">
    <property type="entry name" value="iPGM_N"/>
    <property type="match status" value="1"/>
</dbReference>
<dbReference type="GO" id="GO:0004619">
    <property type="term" value="F:phosphoglycerate mutase activity"/>
    <property type="evidence" value="ECO:0007669"/>
    <property type="project" value="UniProtKB-UniRule"/>
</dbReference>
<feature type="binding site" evidence="9 12">
    <location>
        <position position="124"/>
    </location>
    <ligand>
        <name>substrate</name>
    </ligand>
</feature>
<evidence type="ECO:0000256" key="5">
    <source>
        <dbReference type="ARBA" id="ARBA00022723"/>
    </source>
</evidence>
<feature type="binding site" evidence="9 13">
    <location>
        <position position="410"/>
    </location>
    <ligand>
        <name>Mn(2+)</name>
        <dbReference type="ChEBI" id="CHEBI:29035"/>
        <label>1</label>
    </ligand>
</feature>
<feature type="binding site" evidence="9 13">
    <location>
        <position position="414"/>
    </location>
    <ligand>
        <name>Mn(2+)</name>
        <dbReference type="ChEBI" id="CHEBI:29035"/>
        <label>1</label>
    </ligand>
</feature>
<dbReference type="Pfam" id="PF01676">
    <property type="entry name" value="Metalloenzyme"/>
    <property type="match status" value="1"/>
</dbReference>
<dbReference type="Gene3D" id="3.40.1450.10">
    <property type="entry name" value="BPG-independent phosphoglycerate mutase, domain B"/>
    <property type="match status" value="1"/>
</dbReference>
<dbReference type="GO" id="GO:0030145">
    <property type="term" value="F:manganese ion binding"/>
    <property type="evidence" value="ECO:0007669"/>
    <property type="project" value="UniProtKB-UniRule"/>
</dbReference>
<dbReference type="GO" id="GO:0005829">
    <property type="term" value="C:cytosol"/>
    <property type="evidence" value="ECO:0007669"/>
    <property type="project" value="TreeGrafter"/>
</dbReference>
<evidence type="ECO:0000313" key="16">
    <source>
        <dbReference type="EMBL" id="NDV61765.1"/>
    </source>
</evidence>
<dbReference type="PANTHER" id="PTHR31637">
    <property type="entry name" value="2,3-BISPHOSPHOGLYCERATE-INDEPENDENT PHOSPHOGLYCERATE MUTASE"/>
    <property type="match status" value="1"/>
</dbReference>
<gene>
    <name evidence="9" type="primary">gpmI</name>
    <name evidence="16" type="ORF">G0Q06_04815</name>
</gene>
<feature type="binding site" evidence="9 12">
    <location>
        <begin position="268"/>
        <end position="271"/>
    </location>
    <ligand>
        <name>substrate</name>
    </ligand>
</feature>
<evidence type="ECO:0000256" key="4">
    <source>
        <dbReference type="ARBA" id="ARBA00008819"/>
    </source>
</evidence>
<feature type="binding site" evidence="9 12">
    <location>
        <begin position="154"/>
        <end position="155"/>
    </location>
    <ligand>
        <name>substrate</name>
    </ligand>
</feature>
<feature type="binding site" evidence="9 12">
    <location>
        <position position="186"/>
    </location>
    <ligand>
        <name>substrate</name>
    </ligand>
</feature>
<reference evidence="16 17" key="1">
    <citation type="submission" date="2020-02" db="EMBL/GenBank/DDBJ databases">
        <title>Albibacoteraceae fam. nov., the first described family within the subdivision 4 Verrucomicrobia.</title>
        <authorList>
            <person name="Xi F."/>
        </authorList>
    </citation>
    <scope>NUCLEOTIDE SEQUENCE [LARGE SCALE GENOMIC DNA]</scope>
    <source>
        <strain evidence="16 17">CK1056</strain>
    </source>
</reference>
<evidence type="ECO:0000256" key="11">
    <source>
        <dbReference type="PIRSR" id="PIRSR001492-1"/>
    </source>
</evidence>
<comment type="catalytic activity">
    <reaction evidence="1 9">
        <text>(2R)-2-phosphoglycerate = (2R)-3-phosphoglycerate</text>
        <dbReference type="Rhea" id="RHEA:15901"/>
        <dbReference type="ChEBI" id="CHEBI:58272"/>
        <dbReference type="ChEBI" id="CHEBI:58289"/>
        <dbReference type="EC" id="5.4.2.12"/>
    </reaction>
</comment>
<evidence type="ECO:0000256" key="7">
    <source>
        <dbReference type="ARBA" id="ARBA00023211"/>
    </source>
</evidence>
<organism evidence="16 17">
    <name type="scientific">Oceanipulchritudo coccoides</name>
    <dbReference type="NCBI Taxonomy" id="2706888"/>
    <lineage>
        <taxon>Bacteria</taxon>
        <taxon>Pseudomonadati</taxon>
        <taxon>Verrucomicrobiota</taxon>
        <taxon>Opitutia</taxon>
        <taxon>Puniceicoccales</taxon>
        <taxon>Oceanipulchritudinaceae</taxon>
        <taxon>Oceanipulchritudo</taxon>
    </lineage>
</organism>